<evidence type="ECO:0000313" key="2">
    <source>
        <dbReference type="EMBL" id="MBM3316458.1"/>
    </source>
</evidence>
<feature type="chain" id="PRO_5036814010" description="DUF2490 domain-containing protein" evidence="1">
    <location>
        <begin position="22"/>
        <end position="249"/>
    </location>
</feature>
<dbReference type="Proteomes" id="UP000748308">
    <property type="component" value="Unassembled WGS sequence"/>
</dbReference>
<keyword evidence="1" id="KW-0732">Signal</keyword>
<reference evidence="2" key="1">
    <citation type="submission" date="2019-03" db="EMBL/GenBank/DDBJ databases">
        <title>Lake Tanganyika Metagenome-Assembled Genomes (MAGs).</title>
        <authorList>
            <person name="Tran P."/>
        </authorList>
    </citation>
    <scope>NUCLEOTIDE SEQUENCE</scope>
    <source>
        <strain evidence="2">M_DeepCast_400m_m2_100</strain>
    </source>
</reference>
<organism evidence="2 3">
    <name type="scientific">Eiseniibacteriota bacterium</name>
    <dbReference type="NCBI Taxonomy" id="2212470"/>
    <lineage>
        <taxon>Bacteria</taxon>
        <taxon>Candidatus Eiseniibacteriota</taxon>
    </lineage>
</organism>
<evidence type="ECO:0000313" key="3">
    <source>
        <dbReference type="Proteomes" id="UP000748308"/>
    </source>
</evidence>
<feature type="signal peptide" evidence="1">
    <location>
        <begin position="1"/>
        <end position="21"/>
    </location>
</feature>
<evidence type="ECO:0000256" key="1">
    <source>
        <dbReference type="SAM" id="SignalP"/>
    </source>
</evidence>
<accession>A0A938BMS5</accession>
<comment type="caution">
    <text evidence="2">The sequence shown here is derived from an EMBL/GenBank/DDBJ whole genome shotgun (WGS) entry which is preliminary data.</text>
</comment>
<proteinExistence type="predicted"/>
<dbReference type="AlphaFoldDB" id="A0A938BMS5"/>
<protein>
    <recommendedName>
        <fullName evidence="4">DUF2490 domain-containing protein</fullName>
    </recommendedName>
</protein>
<evidence type="ECO:0008006" key="4">
    <source>
        <dbReference type="Google" id="ProtNLM"/>
    </source>
</evidence>
<dbReference type="EMBL" id="VGIY01000014">
    <property type="protein sequence ID" value="MBM3316458.1"/>
    <property type="molecule type" value="Genomic_DNA"/>
</dbReference>
<gene>
    <name evidence="2" type="ORF">FJY75_01270</name>
</gene>
<name>A0A938BMS5_UNCEI</name>
<sequence length="249" mass="26973">MKRVLWLLALVSAGWLAPAGGAPGASWSIDLEGGIAAAGYNDIAVPGDAGTRFSFTDDLATRANRYWRLRLGRDLGSRGHLSALIAPLRLAAKGTAPMDVLFEDRAFAAGTTLEGQYRFDSYRLTYRYDFHAGGTWRLGAGLSAKIRDAEIRLEGADVKAATRNTGFVPLIHFRADWTPRPAWSLVCEGDALIGPQGRAEDVFLGAAFRVRPELQLKAGYRILEGGADVEQAYNFALVHYLSLGAVMSL</sequence>